<evidence type="ECO:0000313" key="7">
    <source>
        <dbReference type="Proteomes" id="UP000559256"/>
    </source>
</evidence>
<dbReference type="InterPro" id="IPR017907">
    <property type="entry name" value="Znf_RING_CS"/>
</dbReference>
<accession>A0A8H5GB04</accession>
<dbReference type="InterPro" id="IPR013087">
    <property type="entry name" value="Znf_C2H2_type"/>
</dbReference>
<dbReference type="PROSITE" id="PS50089">
    <property type="entry name" value="ZF_RING_2"/>
    <property type="match status" value="1"/>
</dbReference>
<dbReference type="PANTHER" id="PTHR23041">
    <property type="entry name" value="RING FINGER DOMAIN-CONTAINING"/>
    <property type="match status" value="1"/>
</dbReference>
<keyword evidence="3" id="KW-0862">Zinc</keyword>
<evidence type="ECO:0000259" key="5">
    <source>
        <dbReference type="PROSITE" id="PS50089"/>
    </source>
</evidence>
<organism evidence="6 7">
    <name type="scientific">Tetrapyrgos nigripes</name>
    <dbReference type="NCBI Taxonomy" id="182062"/>
    <lineage>
        <taxon>Eukaryota</taxon>
        <taxon>Fungi</taxon>
        <taxon>Dikarya</taxon>
        <taxon>Basidiomycota</taxon>
        <taxon>Agaricomycotina</taxon>
        <taxon>Agaricomycetes</taxon>
        <taxon>Agaricomycetidae</taxon>
        <taxon>Agaricales</taxon>
        <taxon>Marasmiineae</taxon>
        <taxon>Marasmiaceae</taxon>
        <taxon>Tetrapyrgos</taxon>
    </lineage>
</organism>
<dbReference type="OrthoDB" id="6077919at2759"/>
<protein>
    <recommendedName>
        <fullName evidence="5">RING-type domain-containing protein</fullName>
    </recommendedName>
</protein>
<dbReference type="PROSITE" id="PS00518">
    <property type="entry name" value="ZF_RING_1"/>
    <property type="match status" value="1"/>
</dbReference>
<evidence type="ECO:0000256" key="2">
    <source>
        <dbReference type="ARBA" id="ARBA00022771"/>
    </source>
</evidence>
<dbReference type="InterPro" id="IPR047134">
    <property type="entry name" value="RNF4"/>
</dbReference>
<dbReference type="SMART" id="SM00355">
    <property type="entry name" value="ZnF_C2H2"/>
    <property type="match status" value="3"/>
</dbReference>
<keyword evidence="1" id="KW-0479">Metal-binding</keyword>
<dbReference type="Proteomes" id="UP000559256">
    <property type="component" value="Unassembled WGS sequence"/>
</dbReference>
<gene>
    <name evidence="6" type="ORF">D9758_007348</name>
</gene>
<reference evidence="6 7" key="1">
    <citation type="journal article" date="2020" name="ISME J.">
        <title>Uncovering the hidden diversity of litter-decomposition mechanisms in mushroom-forming fungi.</title>
        <authorList>
            <person name="Floudas D."/>
            <person name="Bentzer J."/>
            <person name="Ahren D."/>
            <person name="Johansson T."/>
            <person name="Persson P."/>
            <person name="Tunlid A."/>
        </authorList>
    </citation>
    <scope>NUCLEOTIDE SEQUENCE [LARGE SCALE GENOMIC DNA]</scope>
    <source>
        <strain evidence="6 7">CBS 291.85</strain>
    </source>
</reference>
<dbReference type="Pfam" id="PF00097">
    <property type="entry name" value="zf-C3HC4"/>
    <property type="match status" value="1"/>
</dbReference>
<evidence type="ECO:0000256" key="4">
    <source>
        <dbReference type="PROSITE-ProRule" id="PRU00175"/>
    </source>
</evidence>
<evidence type="ECO:0000256" key="1">
    <source>
        <dbReference type="ARBA" id="ARBA00022723"/>
    </source>
</evidence>
<sequence length="251" mass="28270">MISTCATQACSPDASVILHHRHNPSRAALDNYCSLCDLYFPTNDLLRQHVDETRDVHPRCETCNKGFLNMNALRCHYDLSNRHHFCAHDHCWKHFETTAGLRVHLEHAPKHNRRRLPPLPHYVQIHGYIDGWEDAVAKELERESMRQGEAGFVDDLLGGSDSTVKPKSRVEVTKAILAMKTRRANGSQPSKKLKQKCAICLSTPKTVKATRCGHLFCESCITHVFENSEGCPSCRTAGTVSQLRMVNLTTA</sequence>
<proteinExistence type="predicted"/>
<dbReference type="GO" id="GO:0008270">
    <property type="term" value="F:zinc ion binding"/>
    <property type="evidence" value="ECO:0007669"/>
    <property type="project" value="UniProtKB-KW"/>
</dbReference>
<keyword evidence="7" id="KW-1185">Reference proteome</keyword>
<dbReference type="PANTHER" id="PTHR23041:SF78">
    <property type="entry name" value="E3 UBIQUITIN-PROTEIN LIGASE RNF4"/>
    <property type="match status" value="1"/>
</dbReference>
<name>A0A8H5GB04_9AGAR</name>
<dbReference type="Gene3D" id="3.30.40.10">
    <property type="entry name" value="Zinc/RING finger domain, C3HC4 (zinc finger)"/>
    <property type="match status" value="1"/>
</dbReference>
<dbReference type="AlphaFoldDB" id="A0A8H5GB04"/>
<dbReference type="InterPro" id="IPR001841">
    <property type="entry name" value="Znf_RING"/>
</dbReference>
<dbReference type="SMART" id="SM00184">
    <property type="entry name" value="RING"/>
    <property type="match status" value="1"/>
</dbReference>
<keyword evidence="2 4" id="KW-0863">Zinc-finger</keyword>
<dbReference type="SUPFAM" id="SSF57850">
    <property type="entry name" value="RING/U-box"/>
    <property type="match status" value="1"/>
</dbReference>
<dbReference type="InterPro" id="IPR013083">
    <property type="entry name" value="Znf_RING/FYVE/PHD"/>
</dbReference>
<feature type="domain" description="RING-type" evidence="5">
    <location>
        <begin position="197"/>
        <end position="235"/>
    </location>
</feature>
<evidence type="ECO:0000256" key="3">
    <source>
        <dbReference type="ARBA" id="ARBA00022833"/>
    </source>
</evidence>
<dbReference type="InterPro" id="IPR018957">
    <property type="entry name" value="Znf_C3HC4_RING-type"/>
</dbReference>
<evidence type="ECO:0000313" key="6">
    <source>
        <dbReference type="EMBL" id="KAF5361654.1"/>
    </source>
</evidence>
<comment type="caution">
    <text evidence="6">The sequence shown here is derived from an EMBL/GenBank/DDBJ whole genome shotgun (WGS) entry which is preliminary data.</text>
</comment>
<dbReference type="EMBL" id="JAACJM010000039">
    <property type="protein sequence ID" value="KAF5361654.1"/>
    <property type="molecule type" value="Genomic_DNA"/>
</dbReference>